<feature type="domain" description="VWFA" evidence="4">
    <location>
        <begin position="298"/>
        <end position="485"/>
    </location>
</feature>
<keyword evidence="2" id="KW-0158">Chromosome</keyword>
<gene>
    <name evidence="6" type="ORF">R3P38DRAFT_2845447</name>
</gene>
<dbReference type="InterPro" id="IPR036465">
    <property type="entry name" value="vWFA_dom_sf"/>
</dbReference>
<evidence type="ECO:0000313" key="7">
    <source>
        <dbReference type="Proteomes" id="UP001362999"/>
    </source>
</evidence>
<comment type="caution">
    <text evidence="6">The sequence shown here is derived from an EMBL/GenBank/DDBJ whole genome shotgun (WGS) entry which is preliminary data.</text>
</comment>
<dbReference type="Pfam" id="PF13768">
    <property type="entry name" value="VWA_3"/>
    <property type="match status" value="1"/>
</dbReference>
<organism evidence="6 7">
    <name type="scientific">Favolaschia claudopus</name>
    <dbReference type="NCBI Taxonomy" id="2862362"/>
    <lineage>
        <taxon>Eukaryota</taxon>
        <taxon>Fungi</taxon>
        <taxon>Dikarya</taxon>
        <taxon>Basidiomycota</taxon>
        <taxon>Agaricomycotina</taxon>
        <taxon>Agaricomycetes</taxon>
        <taxon>Agaricomycetidae</taxon>
        <taxon>Agaricales</taxon>
        <taxon>Marasmiineae</taxon>
        <taxon>Mycenaceae</taxon>
        <taxon>Favolaschia</taxon>
    </lineage>
</organism>
<evidence type="ECO:0000256" key="3">
    <source>
        <dbReference type="ARBA" id="ARBA00023269"/>
    </source>
</evidence>
<evidence type="ECO:0000256" key="1">
    <source>
        <dbReference type="ARBA" id="ARBA00004286"/>
    </source>
</evidence>
<dbReference type="PROSITE" id="PS50234">
    <property type="entry name" value="VWFA"/>
    <property type="match status" value="1"/>
</dbReference>
<dbReference type="PANTHER" id="PTHR45737:SF6">
    <property type="entry name" value="VON WILLEBRAND FACTOR A DOMAIN-CONTAINING PROTEIN 5A"/>
    <property type="match status" value="1"/>
</dbReference>
<sequence>MARTKQTARHSGYSPSVWGLYHYPRGTVNAVSLPLLNVAVEARIKELAAQVKLTHTYGNAADLDIEAVYSFPIPARAAVSSFVMVKQDGTKVVGKVEEISEARQSYEDAIADGKHAALMEYQTPDVFKMAVGNIPPHEQVKIELVYATVLSEDEENDSVRLLLPMHIGARYGQPPSSLTSSSTSHHFSTGQDDPFLKISASVETSAPIAKISSPSHPVATELGPDPNLPNANDLPFANYARVSLASETALEKDFVLTVKSAGLDAPRCIAELHPVHPTVALALTLVPRFKLPDIEKQEFVFLVDRSGSMGGTRIAAARKALVVMLRSLPAQGSSFQIMSFGDECTALWEAGSRAYNQSTVDEATQHVDDMQADYGGTEICEALEMCFQSRKTDQPTSVFVLTDGEAWDLEGVFRAVKNAVDTAPAQSYLRVFVLGIGDSASTAMVEGIARVGNGTCMMVGDQEASFTGKIARLLKAARAPLITNIGVDWGIAIDADDVSQQSSAEDDDAFVMVDSEGSGDAAGPEEDKGKGKQKTLNIFDEAVDPMQLDAESVPPPPPVVLGPLPQVQQSPCKIQNLSPGNRLNVYAILQGKNVPKQVTLTGSTQDGLQISLSIPVTLSELPNEPDAPPAVHALAARTIIQGLEDGRHGLAIEDADLLERTVQASIVRLGKAFSIASSATSFVAVDESPTGSRARHPDIIKPSAATVTACNLYAGDRSKDNRRAGPGYGKAPRKQLASKAARKTAASLPVATTAAKTRSSTRSLVTATRYTGGLKRKSMKSDSEDLKELEGRFGNAGHQRNIDDLARHQSFDGCFSRNVLSVIQLNVNETTARVALLDGISDEIFATILAMVFMSCKLGPAERESWEAMYDKARVYVESNVQVSVDELETKAAALLM</sequence>
<dbReference type="Gene3D" id="3.40.50.410">
    <property type="entry name" value="von Willebrand factor, type A domain"/>
    <property type="match status" value="1"/>
</dbReference>
<dbReference type="InterPro" id="IPR013694">
    <property type="entry name" value="VIT"/>
</dbReference>
<dbReference type="AlphaFoldDB" id="A0AAW0DQT1"/>
<feature type="domain" description="VIT" evidence="5">
    <location>
        <begin position="19"/>
        <end position="148"/>
    </location>
</feature>
<dbReference type="Pfam" id="PF08487">
    <property type="entry name" value="VIT"/>
    <property type="match status" value="1"/>
</dbReference>
<comment type="subcellular location">
    <subcellularLocation>
        <location evidence="1">Chromosome</location>
    </subcellularLocation>
</comment>
<evidence type="ECO:0000259" key="4">
    <source>
        <dbReference type="PROSITE" id="PS50234"/>
    </source>
</evidence>
<keyword evidence="3" id="KW-0544">Nucleosome core</keyword>
<proteinExistence type="predicted"/>
<dbReference type="InterPro" id="IPR002035">
    <property type="entry name" value="VWF_A"/>
</dbReference>
<dbReference type="InterPro" id="IPR000164">
    <property type="entry name" value="Histone_H3/CENP-A"/>
</dbReference>
<dbReference type="PANTHER" id="PTHR45737">
    <property type="entry name" value="VON WILLEBRAND FACTOR A DOMAIN-CONTAINING PROTEIN 5A"/>
    <property type="match status" value="1"/>
</dbReference>
<dbReference type="Proteomes" id="UP001362999">
    <property type="component" value="Unassembled WGS sequence"/>
</dbReference>
<dbReference type="SMART" id="SM00609">
    <property type="entry name" value="VIT"/>
    <property type="match status" value="1"/>
</dbReference>
<evidence type="ECO:0000313" key="6">
    <source>
        <dbReference type="EMBL" id="KAK7055154.1"/>
    </source>
</evidence>
<accession>A0AAW0DQT1</accession>
<protein>
    <submittedName>
        <fullName evidence="6">von Willebrand factor type A domain-containing protein</fullName>
    </submittedName>
</protein>
<dbReference type="GO" id="GO:0003677">
    <property type="term" value="F:DNA binding"/>
    <property type="evidence" value="ECO:0007669"/>
    <property type="project" value="InterPro"/>
</dbReference>
<dbReference type="PROSITE" id="PS00322">
    <property type="entry name" value="HISTONE_H3_1"/>
    <property type="match status" value="1"/>
</dbReference>
<keyword evidence="3" id="KW-0238">DNA-binding</keyword>
<dbReference type="GO" id="GO:0000786">
    <property type="term" value="C:nucleosome"/>
    <property type="evidence" value="ECO:0007669"/>
    <property type="project" value="UniProtKB-KW"/>
</dbReference>
<dbReference type="SMART" id="SM00327">
    <property type="entry name" value="VWA"/>
    <property type="match status" value="1"/>
</dbReference>
<dbReference type="SUPFAM" id="SSF53300">
    <property type="entry name" value="vWA-like"/>
    <property type="match status" value="1"/>
</dbReference>
<name>A0AAW0DQT1_9AGAR</name>
<keyword evidence="7" id="KW-1185">Reference proteome</keyword>
<dbReference type="PROSITE" id="PS51468">
    <property type="entry name" value="VIT"/>
    <property type="match status" value="1"/>
</dbReference>
<dbReference type="GO" id="GO:0030527">
    <property type="term" value="F:structural constituent of chromatin"/>
    <property type="evidence" value="ECO:0007669"/>
    <property type="project" value="InterPro"/>
</dbReference>
<reference evidence="6 7" key="1">
    <citation type="journal article" date="2024" name="J Genomics">
        <title>Draft genome sequencing and assembly of Favolaschia claudopus CIRM-BRFM 2984 isolated from oak limbs.</title>
        <authorList>
            <person name="Navarro D."/>
            <person name="Drula E."/>
            <person name="Chaduli D."/>
            <person name="Cazenave R."/>
            <person name="Ahrendt S."/>
            <person name="Wang J."/>
            <person name="Lipzen A."/>
            <person name="Daum C."/>
            <person name="Barry K."/>
            <person name="Grigoriev I.V."/>
            <person name="Favel A."/>
            <person name="Rosso M.N."/>
            <person name="Martin F."/>
        </authorList>
    </citation>
    <scope>NUCLEOTIDE SEQUENCE [LARGE SCALE GENOMIC DNA]</scope>
    <source>
        <strain evidence="6 7">CIRM-BRFM 2984</strain>
    </source>
</reference>
<evidence type="ECO:0000259" key="5">
    <source>
        <dbReference type="PROSITE" id="PS51468"/>
    </source>
</evidence>
<dbReference type="EMBL" id="JAWWNJ010000005">
    <property type="protein sequence ID" value="KAK7055154.1"/>
    <property type="molecule type" value="Genomic_DNA"/>
</dbReference>
<evidence type="ECO:0000256" key="2">
    <source>
        <dbReference type="ARBA" id="ARBA00022454"/>
    </source>
</evidence>